<evidence type="ECO:0000256" key="7">
    <source>
        <dbReference type="ARBA" id="ARBA00023040"/>
    </source>
</evidence>
<evidence type="ECO:0000313" key="20">
    <source>
        <dbReference type="EMBL" id="ERE75034.1"/>
    </source>
</evidence>
<dbReference type="PANTHER" id="PTHR47767:SF1">
    <property type="entry name" value="ADHESION G PROTEIN-COUPLED RECEPTOR G7"/>
    <property type="match status" value="1"/>
</dbReference>
<evidence type="ECO:0000256" key="2">
    <source>
        <dbReference type="ARBA" id="ARBA00006948"/>
    </source>
</evidence>
<dbReference type="InterPro" id="IPR057244">
    <property type="entry name" value="GAIN_B"/>
</dbReference>
<dbReference type="PANTHER" id="PTHR47767">
    <property type="entry name" value="ADHESION G PROTEIN-COUPLED RECEPTOR G7"/>
    <property type="match status" value="1"/>
</dbReference>
<dbReference type="PROSITE" id="PS50261">
    <property type="entry name" value="G_PROTEIN_RECEP_F2_4"/>
    <property type="match status" value="1"/>
</dbReference>
<protein>
    <recommendedName>
        <fullName evidence="14">Adhesion G-protein coupled receptor G7</fullName>
    </recommendedName>
    <alternativeName>
        <fullName evidence="15">G-protein coupled receptor 128</fullName>
    </alternativeName>
</protein>
<evidence type="ECO:0000256" key="13">
    <source>
        <dbReference type="ARBA" id="ARBA00035627"/>
    </source>
</evidence>
<evidence type="ECO:0000256" key="1">
    <source>
        <dbReference type="ARBA" id="ARBA00004141"/>
    </source>
</evidence>
<reference evidence="21" key="1">
    <citation type="journal article" date="2013" name="Nat. Biotechnol.">
        <title>Chinese hamster genome sequenced from sorted chromosomes.</title>
        <authorList>
            <person name="Brinkrolf K."/>
            <person name="Rupp O."/>
            <person name="Laux H."/>
            <person name="Kollin F."/>
            <person name="Ernst W."/>
            <person name="Linke B."/>
            <person name="Kofler R."/>
            <person name="Romand S."/>
            <person name="Hesse F."/>
            <person name="Budach W.E."/>
            <person name="Galosy S."/>
            <person name="Muller D."/>
            <person name="Noll T."/>
            <person name="Wienberg J."/>
            <person name="Jostock T."/>
            <person name="Leonard M."/>
            <person name="Grillari J."/>
            <person name="Tauch A."/>
            <person name="Goesmann A."/>
            <person name="Helk B."/>
            <person name="Mott J.E."/>
            <person name="Puhler A."/>
            <person name="Borth N."/>
        </authorList>
    </citation>
    <scope>NUCLEOTIDE SEQUENCE [LARGE SCALE GENOMIC DNA]</scope>
    <source>
        <strain evidence="21">17A/GY</strain>
    </source>
</reference>
<evidence type="ECO:0000256" key="10">
    <source>
        <dbReference type="ARBA" id="ARBA00023170"/>
    </source>
</evidence>
<evidence type="ECO:0000256" key="11">
    <source>
        <dbReference type="ARBA" id="ARBA00023180"/>
    </source>
</evidence>
<feature type="domain" description="G-protein coupled receptors family 2 profile 2" evidence="19">
    <location>
        <begin position="541"/>
        <end position="829"/>
    </location>
</feature>
<dbReference type="Pfam" id="PF04819">
    <property type="entry name" value="DUF716"/>
    <property type="match status" value="1"/>
</dbReference>
<feature type="transmembrane region" description="Helical" evidence="17">
    <location>
        <begin position="42"/>
        <end position="65"/>
    </location>
</feature>
<dbReference type="Pfam" id="PF22257">
    <property type="entry name" value="GPR128_N"/>
    <property type="match status" value="1"/>
</dbReference>
<dbReference type="Gene3D" id="2.60.220.50">
    <property type="match status" value="1"/>
</dbReference>
<comment type="similarity">
    <text evidence="2">Belongs to the TMEM45 family.</text>
</comment>
<dbReference type="InterPro" id="IPR047938">
    <property type="entry name" value="GPR128_7tmB2"/>
</dbReference>
<dbReference type="EMBL" id="KE675605">
    <property type="protein sequence ID" value="ERE75034.1"/>
    <property type="molecule type" value="Genomic_DNA"/>
</dbReference>
<evidence type="ECO:0000256" key="9">
    <source>
        <dbReference type="ARBA" id="ARBA00023157"/>
    </source>
</evidence>
<dbReference type="Pfam" id="PF22261">
    <property type="entry name" value="GPR128_GAIN_subdom_B"/>
    <property type="match status" value="1"/>
</dbReference>
<keyword evidence="4 17" id="KW-0812">Transmembrane</keyword>
<dbReference type="Proteomes" id="UP000030759">
    <property type="component" value="Unassembled WGS sequence"/>
</dbReference>
<evidence type="ECO:0000259" key="18">
    <source>
        <dbReference type="PROSITE" id="PS50221"/>
    </source>
</evidence>
<evidence type="ECO:0000256" key="8">
    <source>
        <dbReference type="ARBA" id="ARBA00023136"/>
    </source>
</evidence>
<dbReference type="AlphaFoldDB" id="A0A061I1Q9"/>
<evidence type="ECO:0000256" key="16">
    <source>
        <dbReference type="SAM" id="Coils"/>
    </source>
</evidence>
<feature type="transmembrane region" description="Helical" evidence="17">
    <location>
        <begin position="729"/>
        <end position="757"/>
    </location>
</feature>
<gene>
    <name evidence="20" type="ORF">H671_4g12967</name>
</gene>
<dbReference type="SMART" id="SM00303">
    <property type="entry name" value="GPS"/>
    <property type="match status" value="1"/>
</dbReference>
<dbReference type="InterPro" id="IPR046338">
    <property type="entry name" value="GAIN_dom_sf"/>
</dbReference>
<evidence type="ECO:0000256" key="17">
    <source>
        <dbReference type="SAM" id="Phobius"/>
    </source>
</evidence>
<dbReference type="InterPro" id="IPR053985">
    <property type="entry name" value="GPR128_GAIN_subdom_A"/>
</dbReference>
<feature type="transmembrane region" description="Helical" evidence="17">
    <location>
        <begin position="122"/>
        <end position="144"/>
    </location>
</feature>
<dbReference type="GO" id="GO:0004930">
    <property type="term" value="F:G protein-coupled receptor activity"/>
    <property type="evidence" value="ECO:0007669"/>
    <property type="project" value="UniProtKB-KW"/>
</dbReference>
<evidence type="ECO:0000256" key="15">
    <source>
        <dbReference type="ARBA" id="ARBA00082038"/>
    </source>
</evidence>
<evidence type="ECO:0000256" key="14">
    <source>
        <dbReference type="ARBA" id="ARBA00069924"/>
    </source>
</evidence>
<proteinExistence type="inferred from homology"/>
<dbReference type="InterPro" id="IPR000203">
    <property type="entry name" value="GPS"/>
</dbReference>
<organism evidence="20 21">
    <name type="scientific">Cricetulus griseus</name>
    <name type="common">Chinese hamster</name>
    <name type="synonym">Cricetulus barabensis griseus</name>
    <dbReference type="NCBI Taxonomy" id="10029"/>
    <lineage>
        <taxon>Eukaryota</taxon>
        <taxon>Metazoa</taxon>
        <taxon>Chordata</taxon>
        <taxon>Craniata</taxon>
        <taxon>Vertebrata</taxon>
        <taxon>Euteleostomi</taxon>
        <taxon>Mammalia</taxon>
        <taxon>Eutheria</taxon>
        <taxon>Euarchontoglires</taxon>
        <taxon>Glires</taxon>
        <taxon>Rodentia</taxon>
        <taxon>Myomorpha</taxon>
        <taxon>Muroidea</taxon>
        <taxon>Cricetidae</taxon>
        <taxon>Cricetinae</taxon>
        <taxon>Cricetulus</taxon>
    </lineage>
</organism>
<evidence type="ECO:0000259" key="19">
    <source>
        <dbReference type="PROSITE" id="PS50261"/>
    </source>
</evidence>
<dbReference type="InterPro" id="IPR053986">
    <property type="entry name" value="GPR128_GAIN_subdom_B"/>
</dbReference>
<feature type="transmembrane region" description="Helical" evidence="17">
    <location>
        <begin position="574"/>
        <end position="596"/>
    </location>
</feature>
<evidence type="ECO:0000256" key="5">
    <source>
        <dbReference type="ARBA" id="ARBA00022729"/>
    </source>
</evidence>
<keyword evidence="12" id="KW-0807">Transducer</keyword>
<dbReference type="FunFam" id="2.60.220.50:FF:000025">
    <property type="entry name" value="Adhesion G protein-coupled receptor G7"/>
    <property type="match status" value="1"/>
</dbReference>
<dbReference type="Pfam" id="PF01825">
    <property type="entry name" value="GPS"/>
    <property type="match status" value="1"/>
</dbReference>
<sequence>MYLLLILRTGLSLLSISTVAFVLYPPSGSPEWNLSDIENKMFLTMCFCWHYASIFVITGLNYALITWLVKSRLRKVCTSEVGLLKSAEREHESEEEKLAVSQRVVEWFGFNMRSCHSCNIRVLVAIVCGLLTGVILGLGIWRLAVRIQRGVSTSVSSTPIQFCRNGGTWQNGRCICTEEWKGLRCTIANFCENSTDMGFTFGRIPVGRYGPSLQTCPEGTVNAGNPKATRLCNVSDYGEIMLQNVMIGSCTENLETLETQIEDITTESKNISTEAQILTADASILTPENITSATRVVGQIFNETRGAESQAKRVAITTVSQILDASEDVFQRAAEIDNEDSFSTLIEQMESYSYSLGDETVVEPNVAIQSVTRGSDSGSSVLFSVQKGSSGSLVSGGTSINKTADGLNPDGQTELQILLNTGENKNPCGFVVYQNNKLFQSKAFTATSDFSQKIVSGKINAKDQDPDVSVQMVFNPTYDRREFQLHSYACVYWNFLKKDWDTHGCQKHENSAGFLGCRCNHTTNFAVLMTFKKDYKYPESLDILSNIGCALSIAGLALTIMFQIVTRKIRKTSVTWVLVSLCTSMLIFNLLFVFGIENSNKNLVSDSDIKVNPDNNEIPVRDTIDTPNPSCTVIAALLHYFLLVTFTWNGLNATQLYFLLIRTMKPLPHHFILVISLVGWGVPAIVVGVTVGAVYAQSGNKSNWELDYRQEEICWLAIPKSDNFVKSPFLWSFIVPVTIILISNIAIFIIITVKVLWKNNQNLTSTKKVSSLKKILSTLSIAVVFGVTWILAYAMLINNDDVRIVFSYIFCLFNTTQGLQIFILYTVRTKVFQSEASKVLKSLSSSFDRVKPLPSMTPLRLRVRMYNMLRVIPSLHERFRLLEPSGMTEETSLS</sequence>
<dbReference type="InterPro" id="IPR017981">
    <property type="entry name" value="GPCR_2-like_7TM"/>
</dbReference>
<feature type="domain" description="GAIN-B" evidence="18">
    <location>
        <begin position="383"/>
        <end position="535"/>
    </location>
</feature>
<dbReference type="Pfam" id="PF22259">
    <property type="entry name" value="GPR128_GAIN_subdomA"/>
    <property type="match status" value="1"/>
</dbReference>
<feature type="transmembrane region" description="Helical" evidence="17">
    <location>
        <begin position="671"/>
        <end position="696"/>
    </location>
</feature>
<dbReference type="GO" id="GO:0007166">
    <property type="term" value="P:cell surface receptor signaling pathway"/>
    <property type="evidence" value="ECO:0007669"/>
    <property type="project" value="InterPro"/>
</dbReference>
<dbReference type="CDD" id="cd15257">
    <property type="entry name" value="7tmB2_GPR128"/>
    <property type="match status" value="1"/>
</dbReference>
<evidence type="ECO:0000313" key="21">
    <source>
        <dbReference type="Proteomes" id="UP000030759"/>
    </source>
</evidence>
<dbReference type="Pfam" id="PF00002">
    <property type="entry name" value="7tm_2"/>
    <property type="match status" value="1"/>
</dbReference>
<dbReference type="PRINTS" id="PR00249">
    <property type="entry name" value="GPCRSECRETIN"/>
</dbReference>
<dbReference type="InterPro" id="IPR053984">
    <property type="entry name" value="GPR128_N"/>
</dbReference>
<keyword evidence="7" id="KW-0297">G-protein coupled receptor</keyword>
<accession>A0A061I1Q9</accession>
<comment type="function">
    <text evidence="13">Orphan receptor.</text>
</comment>
<keyword evidence="8 17" id="KW-0472">Membrane</keyword>
<dbReference type="InterPro" id="IPR053066">
    <property type="entry name" value="ADGR_G7"/>
</dbReference>
<feature type="coiled-coil region" evidence="16">
    <location>
        <begin position="247"/>
        <end position="274"/>
    </location>
</feature>
<keyword evidence="5" id="KW-0732">Signal</keyword>
<keyword evidence="11" id="KW-0325">Glycoprotein</keyword>
<feature type="transmembrane region" description="Helical" evidence="17">
    <location>
        <begin position="637"/>
        <end position="659"/>
    </location>
</feature>
<keyword evidence="16" id="KW-0175">Coiled coil</keyword>
<name>A0A061I1Q9_CRIGR</name>
<dbReference type="FunFam" id="1.20.1070.10:FF:000256">
    <property type="entry name" value="Adhesion G protein-coupled receptor G7"/>
    <property type="match status" value="1"/>
</dbReference>
<dbReference type="Gene3D" id="1.20.1070.10">
    <property type="entry name" value="Rhodopsin 7-helix transmembrane proteins"/>
    <property type="match status" value="1"/>
</dbReference>
<feature type="transmembrane region" description="Helical" evidence="17">
    <location>
        <begin position="804"/>
        <end position="827"/>
    </location>
</feature>
<evidence type="ECO:0000256" key="4">
    <source>
        <dbReference type="ARBA" id="ARBA00022692"/>
    </source>
</evidence>
<evidence type="ECO:0000256" key="6">
    <source>
        <dbReference type="ARBA" id="ARBA00022989"/>
    </source>
</evidence>
<dbReference type="GO" id="GO:0016020">
    <property type="term" value="C:membrane"/>
    <property type="evidence" value="ECO:0007669"/>
    <property type="project" value="UniProtKB-SubCell"/>
</dbReference>
<keyword evidence="6 17" id="KW-1133">Transmembrane helix</keyword>
<feature type="transmembrane region" description="Helical" evidence="17">
    <location>
        <begin position="778"/>
        <end position="798"/>
    </location>
</feature>
<feature type="transmembrane region" description="Helical" evidence="17">
    <location>
        <begin position="543"/>
        <end position="562"/>
    </location>
</feature>
<dbReference type="InterPro" id="IPR006904">
    <property type="entry name" value="DUF716"/>
</dbReference>
<comment type="subcellular location">
    <subcellularLocation>
        <location evidence="1">Membrane</location>
        <topology evidence="1">Multi-pass membrane protein</topology>
    </subcellularLocation>
</comment>
<dbReference type="PROSITE" id="PS50221">
    <property type="entry name" value="GAIN_B"/>
    <property type="match status" value="1"/>
</dbReference>
<evidence type="ECO:0000256" key="12">
    <source>
        <dbReference type="ARBA" id="ARBA00023224"/>
    </source>
</evidence>
<dbReference type="InterPro" id="IPR000832">
    <property type="entry name" value="GPCR_2_secretin-like"/>
</dbReference>
<keyword evidence="9" id="KW-1015">Disulfide bond</keyword>
<comment type="similarity">
    <text evidence="3">Belongs to the G-protein coupled receptor 2 family. Adhesion G-protein coupled receptor (ADGR) subfamily.</text>
</comment>
<keyword evidence="10 20" id="KW-0675">Receptor</keyword>
<evidence type="ECO:0000256" key="3">
    <source>
        <dbReference type="ARBA" id="ARBA00007343"/>
    </source>
</evidence>